<dbReference type="AlphaFoldDB" id="A0AAF0YWG8"/>
<evidence type="ECO:0000313" key="2">
    <source>
        <dbReference type="Proteomes" id="UP000234560"/>
    </source>
</evidence>
<reference evidence="1" key="1">
    <citation type="submission" date="2017-12" db="EMBL/GenBank/DDBJ databases">
        <authorList>
            <person name="Thomas-White K."/>
            <person name="Wolfe A.J."/>
        </authorList>
    </citation>
    <scope>NUCLEOTIDE SEQUENCE</scope>
    <source>
        <strain evidence="1">UMB0763</strain>
    </source>
</reference>
<reference evidence="1" key="2">
    <citation type="submission" date="2023-10" db="EMBL/GenBank/DDBJ databases">
        <authorList>
            <person name="Choi B."/>
        </authorList>
    </citation>
    <scope>NUCLEOTIDE SEQUENCE</scope>
    <source>
        <strain evidence="1">UMB0763</strain>
    </source>
</reference>
<protein>
    <submittedName>
        <fullName evidence="1">Uncharacterized protein</fullName>
    </submittedName>
</protein>
<dbReference type="EMBL" id="CP136958">
    <property type="protein sequence ID" value="WOT02776.1"/>
    <property type="molecule type" value="Genomic_DNA"/>
</dbReference>
<dbReference type="Proteomes" id="UP000234560">
    <property type="component" value="Chromosome"/>
</dbReference>
<name>A0AAF0YWG8_9CORY</name>
<sequence>MATFAFGCRRRGVSLASAVTLALVALLVAPVNTGVVPAAVAQDAPTAKVEGAM</sequence>
<accession>A0AAF0YWG8</accession>
<gene>
    <name evidence="1" type="ORF">CYJ47_03100</name>
</gene>
<proteinExistence type="predicted"/>
<dbReference type="KEGG" id="cpyr:CYJ47_03100"/>
<evidence type="ECO:0000313" key="1">
    <source>
        <dbReference type="EMBL" id="WOT02776.1"/>
    </source>
</evidence>
<organism evidence="1 2">
    <name type="scientific">Corynebacterium pyruviciproducens</name>
    <dbReference type="NCBI Taxonomy" id="598660"/>
    <lineage>
        <taxon>Bacteria</taxon>
        <taxon>Bacillati</taxon>
        <taxon>Actinomycetota</taxon>
        <taxon>Actinomycetes</taxon>
        <taxon>Mycobacteriales</taxon>
        <taxon>Corynebacteriaceae</taxon>
        <taxon>Corynebacterium</taxon>
    </lineage>
</organism>
<dbReference type="RefSeq" id="WP_180805480.1">
    <property type="nucleotide sequence ID" value="NZ_CAMYCO010000015.1"/>
</dbReference>